<comment type="caution">
    <text evidence="1">The sequence shown here is derived from an EMBL/GenBank/DDBJ whole genome shotgun (WGS) entry which is preliminary data.</text>
</comment>
<sequence length="419" mass="46817">MRQQADRGPFSGPGRNFHVHVTLQMTPPLRRGNRWLWAPPGSRRVDDAVARSTRHLLFAYTFIIMAEDNGITGTNLLADSVTTLMAAAESRPAQQHIASLCLVHEDSEGTRRLACCPSSTSVNILGYENTAIAQDYNFPEFMPSNGNPMNPNLSPETKGRLQLPIVGCPKDFTCEQLSSIDREADGKYTETAVPTSELDGMSLPVDFIKFVLKREDMVSTASMKSGSGTRFKEMNSTTIYSQQSLKQKANMDFVYKVEELLDLKPVDQLALRNSEKAFSYLETHWAGCNKPETWWRIADKDDLALLVAQKSLQHIENCDLPKPTRTVHYMKDLFSSIENLDASEIFQSSFGVCNANEYSHDSSSTGRSDDMNSGERGCLLHDSEKLYRQATVHLLLCFISLQVLVVVSSHCTVSYLYSS</sequence>
<evidence type="ECO:0000313" key="2">
    <source>
        <dbReference type="Proteomes" id="UP000287651"/>
    </source>
</evidence>
<reference evidence="1 2" key="1">
    <citation type="journal article" date="2014" name="Agronomy (Basel)">
        <title>A Draft Genome Sequence for Ensete ventricosum, the Drought-Tolerant Tree Against Hunger.</title>
        <authorList>
            <person name="Harrison J."/>
            <person name="Moore K.A."/>
            <person name="Paszkiewicz K."/>
            <person name="Jones T."/>
            <person name="Grant M."/>
            <person name="Ambacheew D."/>
            <person name="Muzemil S."/>
            <person name="Studholme D.J."/>
        </authorList>
    </citation>
    <scope>NUCLEOTIDE SEQUENCE [LARGE SCALE GENOMIC DNA]</scope>
</reference>
<protein>
    <submittedName>
        <fullName evidence="1">Uncharacterized protein</fullName>
    </submittedName>
</protein>
<dbReference type="PANTHER" id="PTHR33868">
    <property type="entry name" value="EXPRESSED PROTEIN"/>
    <property type="match status" value="1"/>
</dbReference>
<dbReference type="AlphaFoldDB" id="A0A427AP64"/>
<evidence type="ECO:0000313" key="1">
    <source>
        <dbReference type="EMBL" id="RRT78017.1"/>
    </source>
</evidence>
<proteinExistence type="predicted"/>
<dbReference type="EMBL" id="AMZH03001780">
    <property type="protein sequence ID" value="RRT78017.1"/>
    <property type="molecule type" value="Genomic_DNA"/>
</dbReference>
<dbReference type="PANTHER" id="PTHR33868:SF2">
    <property type="entry name" value="EXPRESSED PROTEIN"/>
    <property type="match status" value="1"/>
</dbReference>
<organism evidence="1 2">
    <name type="scientific">Ensete ventricosum</name>
    <name type="common">Abyssinian banana</name>
    <name type="synonym">Musa ensete</name>
    <dbReference type="NCBI Taxonomy" id="4639"/>
    <lineage>
        <taxon>Eukaryota</taxon>
        <taxon>Viridiplantae</taxon>
        <taxon>Streptophyta</taxon>
        <taxon>Embryophyta</taxon>
        <taxon>Tracheophyta</taxon>
        <taxon>Spermatophyta</taxon>
        <taxon>Magnoliopsida</taxon>
        <taxon>Liliopsida</taxon>
        <taxon>Zingiberales</taxon>
        <taxon>Musaceae</taxon>
        <taxon>Ensete</taxon>
    </lineage>
</organism>
<gene>
    <name evidence="1" type="ORF">B296_00020202</name>
</gene>
<dbReference type="Proteomes" id="UP000287651">
    <property type="component" value="Unassembled WGS sequence"/>
</dbReference>
<name>A0A427AP64_ENSVE</name>
<accession>A0A427AP64</accession>